<keyword evidence="10" id="KW-0274">FAD</keyword>
<dbReference type="InterPro" id="IPR001872">
    <property type="entry name" value="Peptidase_A8"/>
</dbReference>
<dbReference type="PROSITE" id="PS00855">
    <property type="entry name" value="SPASE_II"/>
    <property type="match status" value="1"/>
</dbReference>
<dbReference type="Pfam" id="PF00675">
    <property type="entry name" value="Peptidase_M16"/>
    <property type="match status" value="2"/>
</dbReference>
<dbReference type="Gene3D" id="1.10.443.10">
    <property type="entry name" value="Intergrase catalytic core"/>
    <property type="match status" value="2"/>
</dbReference>
<dbReference type="SUPFAM" id="SSF56349">
    <property type="entry name" value="DNA breaking-rejoining enzymes"/>
    <property type="match status" value="1"/>
</dbReference>
<dbReference type="UniPathway" id="UPA00276">
    <property type="reaction ID" value="UER00406"/>
</dbReference>
<dbReference type="EnsemblMetazoa" id="GAUT039523-RA">
    <property type="protein sequence ID" value="GAUT039523-PA"/>
    <property type="gene ID" value="GAUT039523"/>
</dbReference>
<evidence type="ECO:0000256" key="1">
    <source>
        <dbReference type="ARBA" id="ARBA00002123"/>
    </source>
</evidence>
<dbReference type="Pfam" id="PF05193">
    <property type="entry name" value="Peptidase_M16_C"/>
    <property type="match status" value="2"/>
</dbReference>
<dbReference type="GO" id="GO:0015074">
    <property type="term" value="P:DNA integration"/>
    <property type="evidence" value="ECO:0007669"/>
    <property type="project" value="UniProtKB-KW"/>
</dbReference>
<keyword evidence="14" id="KW-0233">DNA recombination</keyword>
<dbReference type="InterPro" id="IPR014729">
    <property type="entry name" value="Rossmann-like_a/b/a_fold"/>
</dbReference>
<organism evidence="18 19">
    <name type="scientific">Glossina austeni</name>
    <name type="common">Savannah tsetse fly</name>
    <dbReference type="NCBI Taxonomy" id="7395"/>
    <lineage>
        <taxon>Eukaryota</taxon>
        <taxon>Metazoa</taxon>
        <taxon>Ecdysozoa</taxon>
        <taxon>Arthropoda</taxon>
        <taxon>Hexapoda</taxon>
        <taxon>Insecta</taxon>
        <taxon>Pterygota</taxon>
        <taxon>Neoptera</taxon>
        <taxon>Endopterygota</taxon>
        <taxon>Diptera</taxon>
        <taxon>Brachycera</taxon>
        <taxon>Muscomorpha</taxon>
        <taxon>Hippoboscoidea</taxon>
        <taxon>Glossinidae</taxon>
        <taxon>Glossina</taxon>
    </lineage>
</organism>
<dbReference type="InterPro" id="IPR011010">
    <property type="entry name" value="DNA_brk_join_enz"/>
</dbReference>
<comment type="function">
    <text evidence="1">Substrate recognition and binding subunit of the essential mitochondrial processing protease (MPP), which cleaves the mitochondrial sequence off newly imported precursors proteins.</text>
</comment>
<dbReference type="InterPro" id="IPR015864">
    <property type="entry name" value="FAD_synthase"/>
</dbReference>
<dbReference type="STRING" id="7395.A0A1A9VJT8"/>
<keyword evidence="11" id="KW-0067">ATP-binding</keyword>
<protein>
    <recommendedName>
        <fullName evidence="20">Riboflavin kinase</fullName>
    </recommendedName>
</protein>
<keyword evidence="9" id="KW-0547">Nucleotide-binding</keyword>
<dbReference type="InterPro" id="IPR011765">
    <property type="entry name" value="Pept_M16_N"/>
</dbReference>
<dbReference type="InterPro" id="IPR010998">
    <property type="entry name" value="Integrase_recombinase_N"/>
</dbReference>
<keyword evidence="15" id="KW-1133">Transmembrane helix</keyword>
<dbReference type="GO" id="GO:0046872">
    <property type="term" value="F:metal ion binding"/>
    <property type="evidence" value="ECO:0007669"/>
    <property type="project" value="InterPro"/>
</dbReference>
<dbReference type="GO" id="GO:0006310">
    <property type="term" value="P:DNA recombination"/>
    <property type="evidence" value="ECO:0007669"/>
    <property type="project" value="UniProtKB-KW"/>
</dbReference>
<dbReference type="Gene3D" id="2.40.30.30">
    <property type="entry name" value="Riboflavin kinase-like"/>
    <property type="match status" value="1"/>
</dbReference>
<dbReference type="InterPro" id="IPR044068">
    <property type="entry name" value="CB"/>
</dbReference>
<accession>A0A1A9VJT8</accession>
<evidence type="ECO:0000256" key="7">
    <source>
        <dbReference type="ARBA" id="ARBA00022679"/>
    </source>
</evidence>
<dbReference type="GO" id="GO:0005524">
    <property type="term" value="F:ATP binding"/>
    <property type="evidence" value="ECO:0007669"/>
    <property type="project" value="UniProtKB-KW"/>
</dbReference>
<dbReference type="Gene3D" id="1.10.150.130">
    <property type="match status" value="1"/>
</dbReference>
<keyword evidence="6" id="KW-0288">FMN</keyword>
<evidence type="ECO:0000256" key="4">
    <source>
        <dbReference type="ARBA" id="ARBA00007261"/>
    </source>
</evidence>
<dbReference type="InterPro" id="IPR004107">
    <property type="entry name" value="Integrase_SAM-like_N"/>
</dbReference>
<sequence length="1515" mass="170952">MRDLKDLISFLNTHIGGEVNVGTLEKLSVPELRSWLTSRYARGVNARSNARALSVIRNFFKYIKNNHNIDNEAVFSLSRPIQRRTLPKALSIPDIKTLVKEMKLSDLSEPWVVKREIAIIVLLYGTGLRISEALNLRVSDINNESLIVTGVRGKKLGRTYVANRLQKIRRILNLPEILSPHAFRHSFATHLLQEDIDIRSIQQLLGHSSLETTQVYTHLNYQDVFNIFSIALITYVTSAIPFVHVLHTVSRGFSEVSCDNFISEILIDKYGAKHIIVGENCTFGHKRLGDILTLEKYSETYGYSLTKLEPLIIDGKICSSSSIREYVQRGEIEIANKLLGRPYQVSGVVTKGACRGREIGFPTINIPIEDCMIKPKFGTYYAKVMFSYNNPNWLYGVVNIGMRPTFKDLKKPIIEMHIFDFDEDVKGKFMKKLCLIVILIIVLIDQTSKLYINSLIDEGESIEIASFIKLVEVWNSGISFGMCSALPHGDFFFSAFSILIIGILAYLIYKSDDQSTYLGFSLMIGGAIGNVVDRIYWGAVYDFIYFHIDDWYWPAFNLADLSIALSIEHDIKHAKLSNGLDVYVVPNHRIPAVLHAVIYKVGGMDDPIGKAGLAHYFEHLMFETTGKFTDIEATMSSMGAQFNAFTTKEYTCYYELVLKNDLPLAMEVEADRMGNFNVTQDKIDREKNIVLEERKMRFDNHPNNLLWEEMNSAFYRNGYGRSVIGWESDIKTYNQDDIVRFHDSYYHPGNAMLLIVGDVEFDEVVKLAEEKYGDIKSKAVIRHYPNEEPVHNADMVLTVKSSEVKEPILTYRYKAPKFKHTEEVFAVDLAIDILGSGKSSRLYKDLVLDKDVAVSVDAGYHKLTFSDGFVDIIVIPKSGVDLDVVERGLENAINSFISEGVTSEELQNSKYRYKAAQFDNLSDLTHIAMFYAPHLALGISLDEIDISYSKINDVNLEDVNNKIRTIFSANKLVGRLLPKGDDNENNFNLQASGNLNIEEITTRKGFKFLFVENCDLPKVSLNISFKDAGYAYENVEKQGLAWFTSLIVQEGAGKNDAKDFAKKLEDKGISLRFNADLEAFEVSLNTLSENLEESISLLSDAIMRPKVDSEGSSRVLEVAKVNFNNLEKNPYFVAGKELDTLLFKKHPYSKSMYGTLDTIMNITRDDVLTYIKRNFAKDNIVISVAGCAKKEEIITLLDKYLSKLPSKRSKVRKIPVKNDFGPAENKNIFMDIPQSVILFAQKGIAYEDPDYYNAQVLVNALGGMGLNSVLMKELRQNLGITYGISASMASYTHANIIAGGLSTDSSTAGQSISAIRDTLSRIKKEGIDEQLFKDTKISIVNNFIFSLSNNANTAALLDSMQVRNRDINRLNNFLECVLKGFEHHHLVTLVQQLEQLWLQHQLQEITQLSDFYTNDEPEINTVLARISVTSENVFLNKATTIEVMEEMPLSRSLSIKHMVDKYVFCLLSTLTVKVPGVIVTELANNAMLSSLCPLHFLRITIGSSLDLNCSTFFVT</sequence>
<dbReference type="Pfam" id="PF01687">
    <property type="entry name" value="Flavokinase"/>
    <property type="match status" value="1"/>
</dbReference>
<dbReference type="GO" id="GO:0003677">
    <property type="term" value="F:DNA binding"/>
    <property type="evidence" value="ECO:0007669"/>
    <property type="project" value="UniProtKB-KW"/>
</dbReference>
<feature type="transmembrane region" description="Helical" evidence="15">
    <location>
        <begin position="516"/>
        <end position="537"/>
    </location>
</feature>
<dbReference type="Pfam" id="PF00589">
    <property type="entry name" value="Phage_integrase"/>
    <property type="match status" value="1"/>
</dbReference>
<evidence type="ECO:0000256" key="5">
    <source>
        <dbReference type="ARBA" id="ARBA00022630"/>
    </source>
</evidence>
<comment type="similarity">
    <text evidence="4">Belongs to the peptidase M16 family.</text>
</comment>
<evidence type="ECO:0000256" key="8">
    <source>
        <dbReference type="ARBA" id="ARBA00022695"/>
    </source>
</evidence>
<comment type="pathway">
    <text evidence="3">Cofactor biosynthesis; FMN biosynthesis; FMN from riboflavin (ATP route): step 1/1.</text>
</comment>
<dbReference type="GO" id="GO:0016020">
    <property type="term" value="C:membrane"/>
    <property type="evidence" value="ECO:0007669"/>
    <property type="project" value="InterPro"/>
</dbReference>
<reference evidence="18" key="1">
    <citation type="submission" date="2020-05" db="UniProtKB">
        <authorList>
            <consortium name="EnsemblMetazoa"/>
        </authorList>
    </citation>
    <scope>IDENTIFICATION</scope>
    <source>
        <strain evidence="18">TTRI</strain>
    </source>
</reference>
<dbReference type="InterPro" id="IPR002104">
    <property type="entry name" value="Integrase_catalytic"/>
</dbReference>
<dbReference type="GO" id="GO:0009231">
    <property type="term" value="P:riboflavin biosynthetic process"/>
    <property type="evidence" value="ECO:0007669"/>
    <property type="project" value="InterPro"/>
</dbReference>
<dbReference type="SUPFAM" id="SSF63411">
    <property type="entry name" value="LuxS/MPP-like metallohydrolase"/>
    <property type="match status" value="4"/>
</dbReference>
<keyword evidence="15" id="KW-0812">Transmembrane</keyword>
<keyword evidence="12" id="KW-0229">DNA integration</keyword>
<dbReference type="InterPro" id="IPR011249">
    <property type="entry name" value="Metalloenz_LuxS/M16"/>
</dbReference>
<evidence type="ECO:0000256" key="9">
    <source>
        <dbReference type="ARBA" id="ARBA00022741"/>
    </source>
</evidence>
<dbReference type="HAMAP" id="MF_00161">
    <property type="entry name" value="LspA"/>
    <property type="match status" value="1"/>
</dbReference>
<dbReference type="PANTHER" id="PTHR11851:SF49">
    <property type="entry name" value="MITOCHONDRIAL-PROCESSING PEPTIDASE SUBUNIT ALPHA"/>
    <property type="match status" value="1"/>
</dbReference>
<dbReference type="InterPro" id="IPR015865">
    <property type="entry name" value="Riboflavin_kinase_bac/euk"/>
</dbReference>
<dbReference type="InterPro" id="IPR023465">
    <property type="entry name" value="Riboflavin_kinase_dom_sf"/>
</dbReference>
<dbReference type="Pfam" id="PF01252">
    <property type="entry name" value="Peptidase_A8"/>
    <property type="match status" value="1"/>
</dbReference>
<dbReference type="PANTHER" id="PTHR11851">
    <property type="entry name" value="METALLOPROTEASE"/>
    <property type="match status" value="1"/>
</dbReference>
<dbReference type="SMART" id="SM00904">
    <property type="entry name" value="Flavokinase"/>
    <property type="match status" value="1"/>
</dbReference>
<dbReference type="NCBIfam" id="TIGR00077">
    <property type="entry name" value="lspA"/>
    <property type="match status" value="1"/>
</dbReference>
<comment type="pathway">
    <text evidence="2">Cofactor biosynthesis; FAD biosynthesis; FAD from FMN: step 1/1.</text>
</comment>
<dbReference type="GO" id="GO:0004190">
    <property type="term" value="F:aspartic-type endopeptidase activity"/>
    <property type="evidence" value="ECO:0007669"/>
    <property type="project" value="InterPro"/>
</dbReference>
<dbReference type="GO" id="GO:0003919">
    <property type="term" value="F:FMN adenylyltransferase activity"/>
    <property type="evidence" value="ECO:0007669"/>
    <property type="project" value="InterPro"/>
</dbReference>
<evidence type="ECO:0000256" key="14">
    <source>
        <dbReference type="ARBA" id="ARBA00023172"/>
    </source>
</evidence>
<dbReference type="GO" id="GO:0006747">
    <property type="term" value="P:FAD biosynthetic process"/>
    <property type="evidence" value="ECO:0007669"/>
    <property type="project" value="UniProtKB-UniPathway"/>
</dbReference>
<dbReference type="GO" id="GO:0006508">
    <property type="term" value="P:proteolysis"/>
    <property type="evidence" value="ECO:0007669"/>
    <property type="project" value="InterPro"/>
</dbReference>
<dbReference type="SUPFAM" id="SSF52374">
    <property type="entry name" value="Nucleotidylyl transferase"/>
    <property type="match status" value="1"/>
</dbReference>
<keyword evidence="5" id="KW-0285">Flavoprotein</keyword>
<dbReference type="SUPFAM" id="SSF82114">
    <property type="entry name" value="Riboflavin kinase-like"/>
    <property type="match status" value="1"/>
</dbReference>
<dbReference type="VEuPathDB" id="VectorBase:GAUT039523"/>
<evidence type="ECO:0000256" key="12">
    <source>
        <dbReference type="ARBA" id="ARBA00022908"/>
    </source>
</evidence>
<keyword evidence="8" id="KW-0548">Nucleotidyltransferase</keyword>
<evidence type="ECO:0000256" key="2">
    <source>
        <dbReference type="ARBA" id="ARBA00004726"/>
    </source>
</evidence>
<evidence type="ECO:0000256" key="15">
    <source>
        <dbReference type="SAM" id="Phobius"/>
    </source>
</evidence>
<dbReference type="Pfam" id="PF02899">
    <property type="entry name" value="Phage_int_SAM_1"/>
    <property type="match status" value="1"/>
</dbReference>
<evidence type="ECO:0000256" key="3">
    <source>
        <dbReference type="ARBA" id="ARBA00005201"/>
    </source>
</evidence>
<dbReference type="GO" id="GO:0009398">
    <property type="term" value="P:FMN biosynthetic process"/>
    <property type="evidence" value="ECO:0007669"/>
    <property type="project" value="UniProtKB-UniPathway"/>
</dbReference>
<dbReference type="PRINTS" id="PR00781">
    <property type="entry name" value="LIPOSIGPTASE"/>
</dbReference>
<dbReference type="Gene3D" id="3.30.830.10">
    <property type="entry name" value="Metalloenzyme, LuxS/M16 peptidase-like"/>
    <property type="match status" value="4"/>
</dbReference>
<dbReference type="GO" id="GO:0008531">
    <property type="term" value="F:riboflavin kinase activity"/>
    <property type="evidence" value="ECO:0007669"/>
    <property type="project" value="InterPro"/>
</dbReference>
<name>A0A1A9VJT8_GLOAU</name>
<feature type="domain" description="Tyr recombinase" evidence="16">
    <location>
        <begin position="85"/>
        <end position="229"/>
    </location>
</feature>
<dbReference type="UniPathway" id="UPA00277">
    <property type="reaction ID" value="UER00407"/>
</dbReference>
<dbReference type="Pfam" id="PF06574">
    <property type="entry name" value="FAD_syn"/>
    <property type="match status" value="1"/>
</dbReference>
<dbReference type="InterPro" id="IPR013762">
    <property type="entry name" value="Integrase-like_cat_sf"/>
</dbReference>
<proteinExistence type="inferred from homology"/>
<evidence type="ECO:0000313" key="19">
    <source>
        <dbReference type="Proteomes" id="UP000078200"/>
    </source>
</evidence>
<feature type="domain" description="Core-binding (CB)" evidence="17">
    <location>
        <begin position="1"/>
        <end position="64"/>
    </location>
</feature>
<evidence type="ECO:0000256" key="11">
    <source>
        <dbReference type="ARBA" id="ARBA00022840"/>
    </source>
</evidence>
<dbReference type="Gene3D" id="3.40.50.620">
    <property type="entry name" value="HUPs"/>
    <property type="match status" value="1"/>
</dbReference>
<evidence type="ECO:0008006" key="20">
    <source>
        <dbReference type="Google" id="ProtNLM"/>
    </source>
</evidence>
<dbReference type="InterPro" id="IPR007863">
    <property type="entry name" value="Peptidase_M16_C"/>
</dbReference>
<dbReference type="PROSITE" id="PS51900">
    <property type="entry name" value="CB"/>
    <property type="match status" value="1"/>
</dbReference>
<keyword evidence="7" id="KW-0808">Transferase</keyword>
<dbReference type="PROSITE" id="PS51898">
    <property type="entry name" value="TYR_RECOMBINASE"/>
    <property type="match status" value="1"/>
</dbReference>
<dbReference type="InterPro" id="IPR050361">
    <property type="entry name" value="MPP/UQCRC_Complex"/>
</dbReference>
<dbReference type="Proteomes" id="UP000078200">
    <property type="component" value="Unassembled WGS sequence"/>
</dbReference>
<evidence type="ECO:0000259" key="17">
    <source>
        <dbReference type="PROSITE" id="PS51900"/>
    </source>
</evidence>
<evidence type="ECO:0000313" key="18">
    <source>
        <dbReference type="EnsemblMetazoa" id="GAUT039523-PA"/>
    </source>
</evidence>
<evidence type="ECO:0000256" key="13">
    <source>
        <dbReference type="ARBA" id="ARBA00023125"/>
    </source>
</evidence>
<evidence type="ECO:0000256" key="10">
    <source>
        <dbReference type="ARBA" id="ARBA00022827"/>
    </source>
</evidence>
<keyword evidence="13" id="KW-0238">DNA-binding</keyword>
<keyword evidence="15" id="KW-0472">Membrane</keyword>
<feature type="transmembrane region" description="Helical" evidence="15">
    <location>
        <begin position="491"/>
        <end position="509"/>
    </location>
</feature>
<keyword evidence="19" id="KW-1185">Reference proteome</keyword>
<evidence type="ECO:0000259" key="16">
    <source>
        <dbReference type="PROSITE" id="PS51898"/>
    </source>
</evidence>
<evidence type="ECO:0000256" key="6">
    <source>
        <dbReference type="ARBA" id="ARBA00022643"/>
    </source>
</evidence>